<evidence type="ECO:0000313" key="5">
    <source>
        <dbReference type="EMBL" id="CCK26942.1"/>
    </source>
</evidence>
<dbReference type="InterPro" id="IPR000322">
    <property type="entry name" value="Glyco_hydro_31_TIM"/>
</dbReference>
<dbReference type="GO" id="GO:0005975">
    <property type="term" value="P:carbohydrate metabolic process"/>
    <property type="evidence" value="ECO:0007669"/>
    <property type="project" value="InterPro"/>
</dbReference>
<dbReference type="EMBL" id="HE971709">
    <property type="protein sequence ID" value="CCK26942.1"/>
    <property type="molecule type" value="Genomic_DNA"/>
</dbReference>
<dbReference type="InterPro" id="IPR025887">
    <property type="entry name" value="Glyco_hydro_31_N_dom"/>
</dbReference>
<evidence type="ECO:0000259" key="4">
    <source>
        <dbReference type="SMART" id="SM00458"/>
    </source>
</evidence>
<dbReference type="InterPro" id="IPR000772">
    <property type="entry name" value="Ricin_B_lectin"/>
</dbReference>
<evidence type="ECO:0000256" key="3">
    <source>
        <dbReference type="SAM" id="SignalP"/>
    </source>
</evidence>
<dbReference type="SUPFAM" id="SSF74650">
    <property type="entry name" value="Galactose mutarotase-like"/>
    <property type="match status" value="1"/>
</dbReference>
<dbReference type="Gene3D" id="2.60.40.1180">
    <property type="entry name" value="Golgi alpha-mannosidase II"/>
    <property type="match status" value="2"/>
</dbReference>
<dbReference type="OrthoDB" id="176168at2"/>
<dbReference type="Pfam" id="PF21365">
    <property type="entry name" value="Glyco_hydro_31_3rd"/>
    <property type="match status" value="1"/>
</dbReference>
<organism evidence="5 6">
    <name type="scientific">Streptomyces davaonensis (strain DSM 101723 / JCM 4913 / KCC S-0913 / 768)</name>
    <dbReference type="NCBI Taxonomy" id="1214101"/>
    <lineage>
        <taxon>Bacteria</taxon>
        <taxon>Bacillati</taxon>
        <taxon>Actinomycetota</taxon>
        <taxon>Actinomycetes</taxon>
        <taxon>Kitasatosporales</taxon>
        <taxon>Streptomycetaceae</taxon>
        <taxon>Streptomyces</taxon>
    </lineage>
</organism>
<sequence length="910" mass="97757">MPPVRHRYRRLGAPLALLLIACLAHVLGTAAPASAATVGSITGFSQAGDTFTITAGPAKVRVDFARADIFRLWLAPDGTFTDPVGSKLATKTEFGAVNPTYADAGDHYRISTNSLTLRAYKSPLRFALYKADNATLIWSETSGLTWDASSVTQSLSRGADEQFYGTGLRLGQWALRGMSVPVKVDNQWKENTNASPAPFYMSTNGYAVMRNTWKPGQYNFHSPVTTRHDESRYDAYFFVGDTPKNLLGDYTDVTGKPFLAPIWGLELGNADCWSTYNTDPEQGPQNRPGHLKTPDVLDYARDARAKDMPSGWFLPNDGYGCEYEELPSTVSELKKLGFQSGLWTERSLSNIGWEVGTAGSRAVKTDVAWVGGGYEPAFDGVQAAVNGIENNSDARRFVWTVDGWAGTHRNAVVWTGDTFGTWNDMRWHVPAIAGAAFSGFNYATGDVDGIYGGSGPTYVRDLQWKAFTPAFMTMSGWGATNPSAGYQDKQPWRFGEPYLSINRKYLKLKMRLTPYFYTHSANASQSGVPTVRPMALEFPGDAVSRGNLTSQQFMAGDAFLVAPVTSDTSTRDDIYLPAGTWTDYWTGKTWTGPGWIDDYKAPLDTLPLLVKAGSIVPMWPQMNHSGEKPHTPITFDIHPRGSSSFTLYEDDGVTRAHRTGAFARQKVDVTAPAQGTGDITVNVGASQGSYTGKAASRGYQLDLRVSSAPTTVKLDGTTLTAHATEAAFDAATTGWFFDPATRGGTLHIKTGTKSTSAAFTVVASGATLPNGTAPTGDAPGTGTPTGTVKGVGSGRCVDIPGANTTTGTQLVIWDCHGGPNQTWQLSSDGTVRALGVCMTAATLTDLAPVTLSPCTAAPTQQWTYEATAQRLRNPASGKCLDVNAGASANGSKLILYTCHTGTNQQWTVPS</sequence>
<dbReference type="Pfam" id="PF00652">
    <property type="entry name" value="Ricin_B_lectin"/>
    <property type="match status" value="1"/>
</dbReference>
<dbReference type="HOGENOM" id="CLU_001337_0_0_11"/>
<dbReference type="PROSITE" id="PS50231">
    <property type="entry name" value="RICIN_B_LECTIN"/>
    <property type="match status" value="1"/>
</dbReference>
<dbReference type="InterPro" id="IPR035992">
    <property type="entry name" value="Ricin_B-like_lectins"/>
</dbReference>
<keyword evidence="6" id="KW-1185">Reference proteome</keyword>
<proteinExistence type="inferred from homology"/>
<dbReference type="PANTHER" id="PTHR43863:SF2">
    <property type="entry name" value="MALTASE-GLUCOAMYLASE"/>
    <property type="match status" value="1"/>
</dbReference>
<keyword evidence="2 5" id="KW-0378">Hydrolase</keyword>
<evidence type="ECO:0000313" key="6">
    <source>
        <dbReference type="Proteomes" id="UP000008043"/>
    </source>
</evidence>
<dbReference type="RefSeq" id="WP_015657336.1">
    <property type="nucleotide sequence ID" value="NC_020504.1"/>
</dbReference>
<dbReference type="InterPro" id="IPR033403">
    <property type="entry name" value="DUF5110"/>
</dbReference>
<dbReference type="SUPFAM" id="SSF50370">
    <property type="entry name" value="Ricin B-like lectins"/>
    <property type="match status" value="1"/>
</dbReference>
<dbReference type="eggNOG" id="COG3325">
    <property type="taxonomic scope" value="Bacteria"/>
</dbReference>
<dbReference type="InterPro" id="IPR051816">
    <property type="entry name" value="Glycosyl_Hydrolase_31"/>
</dbReference>
<accession>K4R1D7</accession>
<dbReference type="Gene3D" id="3.20.20.80">
    <property type="entry name" value="Glycosidases"/>
    <property type="match status" value="1"/>
</dbReference>
<feature type="chain" id="PRO_5003882154" evidence="3">
    <location>
        <begin position="36"/>
        <end position="910"/>
    </location>
</feature>
<protein>
    <submittedName>
        <fullName evidence="5">Glycosyl hydrolase family 31</fullName>
    </submittedName>
</protein>
<dbReference type="InterPro" id="IPR011013">
    <property type="entry name" value="Gal_mutarotase_sf_dom"/>
</dbReference>
<dbReference type="InterPro" id="IPR013780">
    <property type="entry name" value="Glyco_hydro_b"/>
</dbReference>
<dbReference type="AlphaFoldDB" id="K4R1D7"/>
<dbReference type="GO" id="GO:0030246">
    <property type="term" value="F:carbohydrate binding"/>
    <property type="evidence" value="ECO:0007669"/>
    <property type="project" value="InterPro"/>
</dbReference>
<dbReference type="CDD" id="cd14752">
    <property type="entry name" value="GH31_N"/>
    <property type="match status" value="1"/>
</dbReference>
<dbReference type="KEGG" id="sdv:BN159_2563"/>
<dbReference type="SMART" id="SM00458">
    <property type="entry name" value="RICIN"/>
    <property type="match status" value="1"/>
</dbReference>
<dbReference type="Pfam" id="PF01055">
    <property type="entry name" value="Glyco_hydro_31_2nd"/>
    <property type="match status" value="1"/>
</dbReference>
<feature type="signal peptide" evidence="3">
    <location>
        <begin position="1"/>
        <end position="35"/>
    </location>
</feature>
<dbReference type="PATRIC" id="fig|1214101.3.peg.2603"/>
<dbReference type="Gene3D" id="2.60.40.1760">
    <property type="entry name" value="glycosyl hydrolase (family 31)"/>
    <property type="match status" value="1"/>
</dbReference>
<dbReference type="SUPFAM" id="SSF51445">
    <property type="entry name" value="(Trans)glycosidases"/>
    <property type="match status" value="1"/>
</dbReference>
<keyword evidence="2" id="KW-0326">Glycosidase</keyword>
<dbReference type="STRING" id="1214101.BN159_2563"/>
<gene>
    <name evidence="5" type="ORF">BN159_2563</name>
</gene>
<dbReference type="InterPro" id="IPR048395">
    <property type="entry name" value="Glyco_hydro_31_C"/>
</dbReference>
<dbReference type="PROSITE" id="PS51257">
    <property type="entry name" value="PROKAR_LIPOPROTEIN"/>
    <property type="match status" value="1"/>
</dbReference>
<dbReference type="Pfam" id="PF13802">
    <property type="entry name" value="Gal_mutarotas_2"/>
    <property type="match status" value="1"/>
</dbReference>
<comment type="similarity">
    <text evidence="1 2">Belongs to the glycosyl hydrolase 31 family.</text>
</comment>
<keyword evidence="3" id="KW-0732">Signal</keyword>
<feature type="domain" description="Ricin B lectin" evidence="4">
    <location>
        <begin position="785"/>
        <end position="909"/>
    </location>
</feature>
<dbReference type="InterPro" id="IPR017853">
    <property type="entry name" value="GH"/>
</dbReference>
<evidence type="ECO:0000256" key="1">
    <source>
        <dbReference type="ARBA" id="ARBA00007806"/>
    </source>
</evidence>
<dbReference type="Gene3D" id="2.80.10.50">
    <property type="match status" value="2"/>
</dbReference>
<dbReference type="GO" id="GO:0004553">
    <property type="term" value="F:hydrolase activity, hydrolyzing O-glycosyl compounds"/>
    <property type="evidence" value="ECO:0007669"/>
    <property type="project" value="InterPro"/>
</dbReference>
<reference evidence="5 6" key="1">
    <citation type="journal article" date="2012" name="J. Bacteriol.">
        <title>Genome sequence of the bacterium Streptomyces davawensis JCM 4913 and heterologous production of the unique antibiotic roseoflavin.</title>
        <authorList>
            <person name="Jankowitsch F."/>
            <person name="Schwarz J."/>
            <person name="Ruckert C."/>
            <person name="Gust B."/>
            <person name="Szczepanowski R."/>
            <person name="Blom J."/>
            <person name="Pelzer S."/>
            <person name="Kalinowski J."/>
            <person name="Mack M."/>
        </authorList>
    </citation>
    <scope>NUCLEOTIDE SEQUENCE [LARGE SCALE GENOMIC DNA]</scope>
    <source>
        <strain evidence="6">DSM 101723 / JCM 4913 / KCC S-0913 / 768</strain>
    </source>
</reference>
<dbReference type="Proteomes" id="UP000008043">
    <property type="component" value="Chromosome"/>
</dbReference>
<dbReference type="Pfam" id="PF17137">
    <property type="entry name" value="DUF5110"/>
    <property type="match status" value="1"/>
</dbReference>
<dbReference type="CDD" id="cd23418">
    <property type="entry name" value="beta-trefoil_Ricin_XLN-like"/>
    <property type="match status" value="1"/>
</dbReference>
<dbReference type="SUPFAM" id="SSF51011">
    <property type="entry name" value="Glycosyl hydrolase domain"/>
    <property type="match status" value="1"/>
</dbReference>
<evidence type="ECO:0000256" key="2">
    <source>
        <dbReference type="RuleBase" id="RU361185"/>
    </source>
</evidence>
<dbReference type="eggNOG" id="COG1501">
    <property type="taxonomic scope" value="Bacteria"/>
</dbReference>
<dbReference type="PANTHER" id="PTHR43863">
    <property type="entry name" value="HYDROLASE, PUTATIVE (AFU_ORTHOLOGUE AFUA_1G03140)-RELATED"/>
    <property type="match status" value="1"/>
</dbReference>
<name>K4R1D7_STRDJ</name>